<feature type="domain" description="N-acetyltransferase" evidence="3">
    <location>
        <begin position="4"/>
        <end position="171"/>
    </location>
</feature>
<reference evidence="4 5" key="1">
    <citation type="submission" date="2019-03" db="EMBL/GenBank/DDBJ databases">
        <title>Draft genome sequences of novel Actinobacteria.</title>
        <authorList>
            <person name="Sahin N."/>
            <person name="Ay H."/>
            <person name="Saygin H."/>
        </authorList>
    </citation>
    <scope>NUCLEOTIDE SEQUENCE [LARGE SCALE GENOMIC DNA]</scope>
    <source>
        <strain evidence="4 5">H3C3</strain>
    </source>
</reference>
<dbReference type="RefSeq" id="WP_131890318.1">
    <property type="nucleotide sequence ID" value="NZ_SMKU01000022.1"/>
</dbReference>
<dbReference type="OrthoDB" id="3767306at2"/>
<dbReference type="PANTHER" id="PTHR43877">
    <property type="entry name" value="AMINOALKYLPHOSPHONATE N-ACETYLTRANSFERASE-RELATED-RELATED"/>
    <property type="match status" value="1"/>
</dbReference>
<name>A0A4R5C6H3_9ACTN</name>
<dbReference type="InterPro" id="IPR000182">
    <property type="entry name" value="GNAT_dom"/>
</dbReference>
<sequence>MSSERIRPMTPDDLPAAQRACAATFLEADRRDRRWNDPEPEPPDEAAARAWIEGIGHHVATDPGGCWLAETDGGEIAGLAVAQNRATVWYLAVFAVLPGFQGKGVGRMLIDAALAHAGDRVCLISSSPHPGATRRYRLAGFTLHPLMRMSGRLDRSVLPKTEGLREGRPDDFEWMDALDVTLRGGPHGADHPHMLERMRLIVSSSPGERPGYVYLDANRGGPILLAAAQAETAEKLLWEALAHTSQRAAVGHITTANHWAIDVGLAARLDLGRDGYLAVRGVPEPAPYLASRHHL</sequence>
<dbReference type="CDD" id="cd04301">
    <property type="entry name" value="NAT_SF"/>
    <property type="match status" value="1"/>
</dbReference>
<evidence type="ECO:0000313" key="4">
    <source>
        <dbReference type="EMBL" id="TDD94146.1"/>
    </source>
</evidence>
<evidence type="ECO:0000313" key="5">
    <source>
        <dbReference type="Proteomes" id="UP000294513"/>
    </source>
</evidence>
<keyword evidence="2" id="KW-0012">Acyltransferase</keyword>
<protein>
    <submittedName>
        <fullName evidence="4">GNAT family N-acetyltransferase</fullName>
    </submittedName>
</protein>
<proteinExistence type="predicted"/>
<dbReference type="InterPro" id="IPR050832">
    <property type="entry name" value="Bact_Acetyltransf"/>
</dbReference>
<dbReference type="InterPro" id="IPR016181">
    <property type="entry name" value="Acyl_CoA_acyltransferase"/>
</dbReference>
<dbReference type="Gene3D" id="3.40.630.30">
    <property type="match status" value="1"/>
</dbReference>
<comment type="caution">
    <text evidence="4">The sequence shown here is derived from an EMBL/GenBank/DDBJ whole genome shotgun (WGS) entry which is preliminary data.</text>
</comment>
<dbReference type="GO" id="GO:0016747">
    <property type="term" value="F:acyltransferase activity, transferring groups other than amino-acyl groups"/>
    <property type="evidence" value="ECO:0007669"/>
    <property type="project" value="InterPro"/>
</dbReference>
<organism evidence="4 5">
    <name type="scientific">Actinomadura rubrisoli</name>
    <dbReference type="NCBI Taxonomy" id="2530368"/>
    <lineage>
        <taxon>Bacteria</taxon>
        <taxon>Bacillati</taxon>
        <taxon>Actinomycetota</taxon>
        <taxon>Actinomycetes</taxon>
        <taxon>Streptosporangiales</taxon>
        <taxon>Thermomonosporaceae</taxon>
        <taxon>Actinomadura</taxon>
    </lineage>
</organism>
<gene>
    <name evidence="4" type="ORF">E1298_07485</name>
</gene>
<dbReference type="SUPFAM" id="SSF55729">
    <property type="entry name" value="Acyl-CoA N-acyltransferases (Nat)"/>
    <property type="match status" value="1"/>
</dbReference>
<evidence type="ECO:0000256" key="1">
    <source>
        <dbReference type="ARBA" id="ARBA00022679"/>
    </source>
</evidence>
<keyword evidence="1 4" id="KW-0808">Transferase</keyword>
<evidence type="ECO:0000259" key="3">
    <source>
        <dbReference type="PROSITE" id="PS51186"/>
    </source>
</evidence>
<dbReference type="Pfam" id="PF00583">
    <property type="entry name" value="Acetyltransf_1"/>
    <property type="match status" value="1"/>
</dbReference>
<dbReference type="AlphaFoldDB" id="A0A4R5C6H3"/>
<dbReference type="EMBL" id="SMKU01000022">
    <property type="protein sequence ID" value="TDD94146.1"/>
    <property type="molecule type" value="Genomic_DNA"/>
</dbReference>
<keyword evidence="5" id="KW-1185">Reference proteome</keyword>
<dbReference type="Proteomes" id="UP000294513">
    <property type="component" value="Unassembled WGS sequence"/>
</dbReference>
<accession>A0A4R5C6H3</accession>
<evidence type="ECO:0000256" key="2">
    <source>
        <dbReference type="ARBA" id="ARBA00023315"/>
    </source>
</evidence>
<dbReference type="PROSITE" id="PS51186">
    <property type="entry name" value="GNAT"/>
    <property type="match status" value="1"/>
</dbReference>